<organism evidence="2 3">
    <name type="scientific">Natronorubrum aibiense</name>
    <dbReference type="NCBI Taxonomy" id="348826"/>
    <lineage>
        <taxon>Archaea</taxon>
        <taxon>Methanobacteriati</taxon>
        <taxon>Methanobacteriota</taxon>
        <taxon>Stenosarchaea group</taxon>
        <taxon>Halobacteria</taxon>
        <taxon>Halobacteriales</taxon>
        <taxon>Natrialbaceae</taxon>
        <taxon>Natronorubrum</taxon>
    </lineage>
</organism>
<dbReference type="Proteomes" id="UP000326170">
    <property type="component" value="Chromosome"/>
</dbReference>
<evidence type="ECO:0000313" key="2">
    <source>
        <dbReference type="EMBL" id="QFU83438.1"/>
    </source>
</evidence>
<gene>
    <name evidence="2" type="ORF">GCU68_13255</name>
</gene>
<sequence length="96" mass="10259">MTGSSFAVGLHTASVLDAPISLGRLVFLVAFGVLVVATIVIRFEHARAVYGSDDATREPKTNCPSCGARILAESDVCEYCEESLTDNESGYGWIDD</sequence>
<dbReference type="RefSeq" id="WP_152942349.1">
    <property type="nucleotide sequence ID" value="NZ_CP045488.1"/>
</dbReference>
<protein>
    <recommendedName>
        <fullName evidence="4">Zinc ribbon domain-containing protein</fullName>
    </recommendedName>
</protein>
<proteinExistence type="predicted"/>
<reference evidence="2 3" key="1">
    <citation type="journal article" date="2007" name="Int. J. Syst. Evol. Microbiol.">
        <title>Natronorubrum sulfidifaciens sp. nov., an extremely haloalkaliphilic archaeon isolated from Aiding salt lake in Xin-Jiang, China.</title>
        <authorList>
            <person name="Cui H.L."/>
            <person name="Tohty D."/>
            <person name="Liu H.C."/>
            <person name="Liu S.J."/>
            <person name="Oren A."/>
            <person name="Zhou P.J."/>
        </authorList>
    </citation>
    <scope>NUCLEOTIDE SEQUENCE [LARGE SCALE GENOMIC DNA]</scope>
    <source>
        <strain evidence="2 3">7-3</strain>
    </source>
</reference>
<name>A0A5P9P5N4_9EURY</name>
<feature type="transmembrane region" description="Helical" evidence="1">
    <location>
        <begin position="20"/>
        <end position="41"/>
    </location>
</feature>
<dbReference type="GeneID" id="42302028"/>
<keyword evidence="3" id="KW-1185">Reference proteome</keyword>
<evidence type="ECO:0000256" key="1">
    <source>
        <dbReference type="SAM" id="Phobius"/>
    </source>
</evidence>
<dbReference type="KEGG" id="nas:GCU68_13255"/>
<keyword evidence="1" id="KW-0472">Membrane</keyword>
<keyword evidence="1" id="KW-0812">Transmembrane</keyword>
<accession>A0A5P9P5N4</accession>
<keyword evidence="1" id="KW-1133">Transmembrane helix</keyword>
<evidence type="ECO:0008006" key="4">
    <source>
        <dbReference type="Google" id="ProtNLM"/>
    </source>
</evidence>
<dbReference type="EMBL" id="CP045488">
    <property type="protein sequence ID" value="QFU83438.1"/>
    <property type="molecule type" value="Genomic_DNA"/>
</dbReference>
<dbReference type="AlphaFoldDB" id="A0A5P9P5N4"/>
<dbReference type="OrthoDB" id="205356at2157"/>
<evidence type="ECO:0000313" key="3">
    <source>
        <dbReference type="Proteomes" id="UP000326170"/>
    </source>
</evidence>